<evidence type="ECO:0000313" key="1">
    <source>
        <dbReference type="EMBL" id="KAF4453142.1"/>
    </source>
</evidence>
<proteinExistence type="predicted"/>
<dbReference type="EMBL" id="JAADJG010000162">
    <property type="protein sequence ID" value="KAF4453142.1"/>
    <property type="molecule type" value="Genomic_DNA"/>
</dbReference>
<keyword evidence="2" id="KW-1185">Reference proteome</keyword>
<comment type="caution">
    <text evidence="1">The sequence shown here is derived from an EMBL/GenBank/DDBJ whole genome shotgun (WGS) entry which is preliminary data.</text>
</comment>
<protein>
    <submittedName>
        <fullName evidence="1">Uncharacterized protein</fullName>
    </submittedName>
</protein>
<dbReference type="AlphaFoldDB" id="A0A8H4KL11"/>
<sequence length="184" mass="20598">MSRPLFRVVNTDGRRGSSDSDVSLQGCHNAFPDFDGVHYAPSPVYLRHFLCWAVIAAADPSNDEVSSMFMKHDRESNCYSFVGKAKFLRRGDLQVLCATPAVIEAKRVLWNGQITKSDFKRDGKDVVSLSNPNAPWPDFSVAREAGYEVLAWRVYGYPDKQFMDTDGFVISGMDKFLAEAMGQL</sequence>
<gene>
    <name evidence="1" type="ORF">F53441_4139</name>
</gene>
<evidence type="ECO:0000313" key="2">
    <source>
        <dbReference type="Proteomes" id="UP000605986"/>
    </source>
</evidence>
<reference evidence="1" key="1">
    <citation type="submission" date="2020-01" db="EMBL/GenBank/DDBJ databases">
        <title>Identification and distribution of gene clusters putatively required for synthesis of sphingolipid metabolism inhibitors in phylogenetically diverse species of the filamentous fungus Fusarium.</title>
        <authorList>
            <person name="Kim H.-S."/>
            <person name="Busman M."/>
            <person name="Brown D.W."/>
            <person name="Divon H."/>
            <person name="Uhlig S."/>
            <person name="Proctor R.H."/>
        </authorList>
    </citation>
    <scope>NUCLEOTIDE SEQUENCE</scope>
    <source>
        <strain evidence="1">NRRL 53441</strain>
    </source>
</reference>
<name>A0A8H4KL11_9HYPO</name>
<organism evidence="1 2">
    <name type="scientific">Fusarium austroafricanum</name>
    <dbReference type="NCBI Taxonomy" id="2364996"/>
    <lineage>
        <taxon>Eukaryota</taxon>
        <taxon>Fungi</taxon>
        <taxon>Dikarya</taxon>
        <taxon>Ascomycota</taxon>
        <taxon>Pezizomycotina</taxon>
        <taxon>Sordariomycetes</taxon>
        <taxon>Hypocreomycetidae</taxon>
        <taxon>Hypocreales</taxon>
        <taxon>Nectriaceae</taxon>
        <taxon>Fusarium</taxon>
        <taxon>Fusarium concolor species complex</taxon>
    </lineage>
</organism>
<dbReference type="Proteomes" id="UP000605986">
    <property type="component" value="Unassembled WGS sequence"/>
</dbReference>
<accession>A0A8H4KL11</accession>